<dbReference type="GO" id="GO:0016717">
    <property type="term" value="F:oxidoreductase activity, acting on paired donors, with oxidation of a pair of donors resulting in the reduction of molecular oxygen to two molecules of water"/>
    <property type="evidence" value="ECO:0007669"/>
    <property type="project" value="InterPro"/>
</dbReference>
<organism evidence="14 15">
    <name type="scientific">Candidatus Obscuribacter phosphatis</name>
    <dbReference type="NCBI Taxonomy" id="1906157"/>
    <lineage>
        <taxon>Bacteria</taxon>
        <taxon>Bacillati</taxon>
        <taxon>Candidatus Melainabacteria</taxon>
        <taxon>Candidatus Obscuribacterales</taxon>
        <taxon>Candidatus Obscuribacteraceae</taxon>
        <taxon>Candidatus Obscuribacter</taxon>
    </lineage>
</organism>
<feature type="transmembrane region" description="Helical" evidence="12">
    <location>
        <begin position="40"/>
        <end position="58"/>
    </location>
</feature>
<dbReference type="PRINTS" id="PR00075">
    <property type="entry name" value="FACDDSATRASE"/>
</dbReference>
<dbReference type="InterPro" id="IPR005804">
    <property type="entry name" value="FA_desaturase_dom"/>
</dbReference>
<keyword evidence="5" id="KW-0276">Fatty acid metabolism</keyword>
<dbReference type="PANTHER" id="PTHR11351">
    <property type="entry name" value="ACYL-COA DESATURASE"/>
    <property type="match status" value="1"/>
</dbReference>
<dbReference type="EMBL" id="JAFLCK010000024">
    <property type="protein sequence ID" value="MBN8661752.1"/>
    <property type="molecule type" value="Genomic_DNA"/>
</dbReference>
<protein>
    <submittedName>
        <fullName evidence="14">Fatty acid desaturase</fullName>
    </submittedName>
</protein>
<proteinExistence type="inferred from homology"/>
<comment type="caution">
    <text evidence="14">The sequence shown here is derived from an EMBL/GenBank/DDBJ whole genome shotgun (WGS) entry which is preliminary data.</text>
</comment>
<evidence type="ECO:0000259" key="13">
    <source>
        <dbReference type="Pfam" id="PF00487"/>
    </source>
</evidence>
<dbReference type="GO" id="GO:0006633">
    <property type="term" value="P:fatty acid biosynthetic process"/>
    <property type="evidence" value="ECO:0007669"/>
    <property type="project" value="UniProtKB-KW"/>
</dbReference>
<evidence type="ECO:0000313" key="14">
    <source>
        <dbReference type="EMBL" id="MBN8661752.1"/>
    </source>
</evidence>
<dbReference type="InterPro" id="IPR015876">
    <property type="entry name" value="Acyl-CoA_DS"/>
</dbReference>
<dbReference type="Pfam" id="PF00487">
    <property type="entry name" value="FA_desaturase"/>
    <property type="match status" value="1"/>
</dbReference>
<reference evidence="14" key="1">
    <citation type="submission" date="2021-02" db="EMBL/GenBank/DDBJ databases">
        <title>Genome-Resolved Metagenomics of a Microbial Community Performing Photosynthetic Biological Nutrient Removal.</title>
        <authorList>
            <person name="Mcdaniel E.A."/>
        </authorList>
    </citation>
    <scope>NUCLEOTIDE SEQUENCE</scope>
    <source>
        <strain evidence="14">UWPOB_OBS1</strain>
    </source>
</reference>
<keyword evidence="8" id="KW-0408">Iron</keyword>
<dbReference type="CDD" id="cd03505">
    <property type="entry name" value="Delta9-FADS-like"/>
    <property type="match status" value="1"/>
</dbReference>
<evidence type="ECO:0000256" key="12">
    <source>
        <dbReference type="SAM" id="Phobius"/>
    </source>
</evidence>
<evidence type="ECO:0000256" key="1">
    <source>
        <dbReference type="ARBA" id="ARBA00004141"/>
    </source>
</evidence>
<name>A0A8J7PI11_9BACT</name>
<evidence type="ECO:0000256" key="4">
    <source>
        <dbReference type="ARBA" id="ARBA00022692"/>
    </source>
</evidence>
<evidence type="ECO:0000256" key="5">
    <source>
        <dbReference type="ARBA" id="ARBA00022832"/>
    </source>
</evidence>
<keyword evidence="9" id="KW-0443">Lipid metabolism</keyword>
<evidence type="ECO:0000256" key="6">
    <source>
        <dbReference type="ARBA" id="ARBA00022989"/>
    </source>
</evidence>
<accession>A0A8J7PI11</accession>
<comment type="similarity">
    <text evidence="2">Belongs to the fatty acid desaturase type 2 family.</text>
</comment>
<feature type="domain" description="Fatty acid desaturase" evidence="13">
    <location>
        <begin position="6"/>
        <end position="212"/>
    </location>
</feature>
<keyword evidence="7" id="KW-0560">Oxidoreductase</keyword>
<gene>
    <name evidence="14" type="ORF">J0M35_15405</name>
</gene>
<evidence type="ECO:0000256" key="8">
    <source>
        <dbReference type="ARBA" id="ARBA00023004"/>
    </source>
</evidence>
<keyword evidence="4 12" id="KW-0812">Transmembrane</keyword>
<evidence type="ECO:0000256" key="10">
    <source>
        <dbReference type="ARBA" id="ARBA00023136"/>
    </source>
</evidence>
<dbReference type="GO" id="GO:0016020">
    <property type="term" value="C:membrane"/>
    <property type="evidence" value="ECO:0007669"/>
    <property type="project" value="UniProtKB-SubCell"/>
</dbReference>
<evidence type="ECO:0000256" key="2">
    <source>
        <dbReference type="ARBA" id="ARBA00008749"/>
    </source>
</evidence>
<keyword evidence="11" id="KW-0275">Fatty acid biosynthesis</keyword>
<evidence type="ECO:0000256" key="3">
    <source>
        <dbReference type="ARBA" id="ARBA00022516"/>
    </source>
</evidence>
<evidence type="ECO:0000256" key="7">
    <source>
        <dbReference type="ARBA" id="ARBA00023002"/>
    </source>
</evidence>
<dbReference type="AlphaFoldDB" id="A0A8J7PI11"/>
<keyword evidence="6 12" id="KW-1133">Transmembrane helix</keyword>
<keyword evidence="3" id="KW-0444">Lipid biosynthesis</keyword>
<evidence type="ECO:0000256" key="9">
    <source>
        <dbReference type="ARBA" id="ARBA00023098"/>
    </source>
</evidence>
<comment type="subcellular location">
    <subcellularLocation>
        <location evidence="1">Membrane</location>
        <topology evidence="1">Multi-pass membrane protein</topology>
    </subcellularLocation>
</comment>
<dbReference type="PANTHER" id="PTHR11351:SF31">
    <property type="entry name" value="DESATURASE 1, ISOFORM A-RELATED"/>
    <property type="match status" value="1"/>
</dbReference>
<sequence>MTTFFIAFAIFYVFHAQGITLGYHRLLSHKSLKVPKWLEYFVVSGGYLCLEGSPIFWVTTHRLHHRYSDHDGDPHAPKDGLFHAFVSWMWKPQVYISAKESRELAPDLYRDPVYRALHAGHTHWDGILCLFFAVAFRVALYFLFGPVVLAANLLATFMSFLGPLLVNSVGHLRQFGYQTYDCNDDSRNVFLVAMLSMGEGWHNNHHAFPTSARHGLTWREPDPTWLTISILKLLGLAKEIRLPKTQSHFATARTRAEQTADMAKAESEMATAGK</sequence>
<evidence type="ECO:0000256" key="11">
    <source>
        <dbReference type="ARBA" id="ARBA00023160"/>
    </source>
</evidence>
<evidence type="ECO:0000313" key="15">
    <source>
        <dbReference type="Proteomes" id="UP000664277"/>
    </source>
</evidence>
<keyword evidence="10 12" id="KW-0472">Membrane</keyword>
<dbReference type="Proteomes" id="UP000664277">
    <property type="component" value="Unassembled WGS sequence"/>
</dbReference>
<feature type="transmembrane region" description="Helical" evidence="12">
    <location>
        <begin position="124"/>
        <end position="143"/>
    </location>
</feature>